<organism evidence="7 8">
    <name type="scientific">Lipomyces starkeyi NRRL Y-11557</name>
    <dbReference type="NCBI Taxonomy" id="675824"/>
    <lineage>
        <taxon>Eukaryota</taxon>
        <taxon>Fungi</taxon>
        <taxon>Dikarya</taxon>
        <taxon>Ascomycota</taxon>
        <taxon>Saccharomycotina</taxon>
        <taxon>Lipomycetes</taxon>
        <taxon>Lipomycetales</taxon>
        <taxon>Lipomycetaceae</taxon>
        <taxon>Lipomyces</taxon>
    </lineage>
</organism>
<reference evidence="7 8" key="1">
    <citation type="journal article" date="2016" name="Proc. Natl. Acad. Sci. U.S.A.">
        <title>Comparative genomics of biotechnologically important yeasts.</title>
        <authorList>
            <person name="Riley R."/>
            <person name="Haridas S."/>
            <person name="Wolfe K.H."/>
            <person name="Lopes M.R."/>
            <person name="Hittinger C.T."/>
            <person name="Goeker M."/>
            <person name="Salamov A.A."/>
            <person name="Wisecaver J.H."/>
            <person name="Long T.M."/>
            <person name="Calvey C.H."/>
            <person name="Aerts A.L."/>
            <person name="Barry K.W."/>
            <person name="Choi C."/>
            <person name="Clum A."/>
            <person name="Coughlan A.Y."/>
            <person name="Deshpande S."/>
            <person name="Douglass A.P."/>
            <person name="Hanson S.J."/>
            <person name="Klenk H.-P."/>
            <person name="LaButti K.M."/>
            <person name="Lapidus A."/>
            <person name="Lindquist E.A."/>
            <person name="Lipzen A.M."/>
            <person name="Meier-Kolthoff J.P."/>
            <person name="Ohm R.A."/>
            <person name="Otillar R.P."/>
            <person name="Pangilinan J.L."/>
            <person name="Peng Y."/>
            <person name="Rokas A."/>
            <person name="Rosa C.A."/>
            <person name="Scheuner C."/>
            <person name="Sibirny A.A."/>
            <person name="Slot J.C."/>
            <person name="Stielow J.B."/>
            <person name="Sun H."/>
            <person name="Kurtzman C.P."/>
            <person name="Blackwell M."/>
            <person name="Grigoriev I.V."/>
            <person name="Jeffries T.W."/>
        </authorList>
    </citation>
    <scope>NUCLEOTIDE SEQUENCE [LARGE SCALE GENOMIC DNA]</scope>
    <source>
        <strain evidence="7 8">NRRL Y-11557</strain>
    </source>
</reference>
<evidence type="ECO:0000256" key="4">
    <source>
        <dbReference type="ARBA" id="ARBA00023136"/>
    </source>
</evidence>
<name>A0A1E3PWK7_LIPST</name>
<evidence type="ECO:0000256" key="1">
    <source>
        <dbReference type="ARBA" id="ARBA00004167"/>
    </source>
</evidence>
<dbReference type="PANTHER" id="PTHR15549:SF30">
    <property type="entry name" value="MID2 DOMAIN-CONTAINING PROTEIN"/>
    <property type="match status" value="1"/>
</dbReference>
<evidence type="ECO:0000313" key="8">
    <source>
        <dbReference type="Proteomes" id="UP000094385"/>
    </source>
</evidence>
<feature type="region of interest" description="Disordered" evidence="5">
    <location>
        <begin position="215"/>
        <end position="317"/>
    </location>
</feature>
<keyword evidence="4 6" id="KW-0472">Membrane</keyword>
<sequence length="317" mass="31616">MAAFTNHTTSSSVFSTFSASSLSTILTSSTSSSTESSTESTASSTSSSAESTQSSSSSTTSFDLTTSTYTSQNQIVTVTITQTSDVNNNGSPTSSTGGVVSSTSSSASSSSTPTIAGSQSHSSSSSLSTGGKIGVGIGVSVAVIGLACLLLLLFMRRRRKASARAARLQEVQDYGFNPNDSSGPYQGGDDAGVSGGRGFGMSEVDGAGAGALASGYRGWGPDSPNPSGGSNNHTSSVATKSPTAPSAAGLSPVARAPQHAPTDSDTSAFDLPPPIPPMAPRRMQARNSQQFVGPAAAHARSSSFPQLNPSQTSGSVA</sequence>
<keyword evidence="3 6" id="KW-1133">Transmembrane helix</keyword>
<evidence type="ECO:0008006" key="9">
    <source>
        <dbReference type="Google" id="ProtNLM"/>
    </source>
</evidence>
<feature type="compositionally biased region" description="Polar residues" evidence="5">
    <location>
        <begin position="300"/>
        <end position="317"/>
    </location>
</feature>
<gene>
    <name evidence="7" type="ORF">LIPSTDRAFT_75443</name>
</gene>
<feature type="transmembrane region" description="Helical" evidence="6">
    <location>
        <begin position="133"/>
        <end position="154"/>
    </location>
</feature>
<dbReference type="GO" id="GO:0016020">
    <property type="term" value="C:membrane"/>
    <property type="evidence" value="ECO:0007669"/>
    <property type="project" value="UniProtKB-SubCell"/>
</dbReference>
<evidence type="ECO:0000256" key="5">
    <source>
        <dbReference type="SAM" id="MobiDB-lite"/>
    </source>
</evidence>
<dbReference type="InterPro" id="IPR051694">
    <property type="entry name" value="Immunoregulatory_rcpt-like"/>
</dbReference>
<dbReference type="GO" id="GO:0071944">
    <property type="term" value="C:cell periphery"/>
    <property type="evidence" value="ECO:0007669"/>
    <property type="project" value="UniProtKB-ARBA"/>
</dbReference>
<accession>A0A1E3PWK7</accession>
<keyword evidence="2 6" id="KW-0812">Transmembrane</keyword>
<feature type="compositionally biased region" description="Gly residues" evidence="5">
    <location>
        <begin position="185"/>
        <end position="199"/>
    </location>
</feature>
<dbReference type="OrthoDB" id="10605419at2759"/>
<feature type="region of interest" description="Disordered" evidence="5">
    <location>
        <begin position="174"/>
        <end position="199"/>
    </location>
</feature>
<evidence type="ECO:0000256" key="6">
    <source>
        <dbReference type="SAM" id="Phobius"/>
    </source>
</evidence>
<feature type="non-terminal residue" evidence="7">
    <location>
        <position position="317"/>
    </location>
</feature>
<evidence type="ECO:0000256" key="2">
    <source>
        <dbReference type="ARBA" id="ARBA00022692"/>
    </source>
</evidence>
<protein>
    <recommendedName>
        <fullName evidence="9">Mid2 domain-containing protein</fullName>
    </recommendedName>
</protein>
<dbReference type="Proteomes" id="UP000094385">
    <property type="component" value="Unassembled WGS sequence"/>
</dbReference>
<dbReference type="PANTHER" id="PTHR15549">
    <property type="entry name" value="PAIRED IMMUNOGLOBULIN-LIKE TYPE 2 RECEPTOR"/>
    <property type="match status" value="1"/>
</dbReference>
<evidence type="ECO:0000313" key="7">
    <source>
        <dbReference type="EMBL" id="ODQ69813.1"/>
    </source>
</evidence>
<dbReference type="AlphaFoldDB" id="A0A1E3PWK7"/>
<feature type="region of interest" description="Disordered" evidence="5">
    <location>
        <begin position="28"/>
        <end position="63"/>
    </location>
</feature>
<keyword evidence="8" id="KW-1185">Reference proteome</keyword>
<proteinExistence type="predicted"/>
<comment type="subcellular location">
    <subcellularLocation>
        <location evidence="1">Membrane</location>
        <topology evidence="1">Single-pass membrane protein</topology>
    </subcellularLocation>
</comment>
<feature type="compositionally biased region" description="Polar residues" evidence="5">
    <location>
        <begin position="225"/>
        <end position="244"/>
    </location>
</feature>
<dbReference type="EMBL" id="KV454302">
    <property type="protein sequence ID" value="ODQ69813.1"/>
    <property type="molecule type" value="Genomic_DNA"/>
</dbReference>
<evidence type="ECO:0000256" key="3">
    <source>
        <dbReference type="ARBA" id="ARBA00022989"/>
    </source>
</evidence>
<feature type="region of interest" description="Disordered" evidence="5">
    <location>
        <begin position="83"/>
        <end position="129"/>
    </location>
</feature>